<dbReference type="GO" id="GO:0031956">
    <property type="term" value="F:medium-chain fatty acid-CoA ligase activity"/>
    <property type="evidence" value="ECO:0007669"/>
    <property type="project" value="TreeGrafter"/>
</dbReference>
<dbReference type="InterPro" id="IPR042099">
    <property type="entry name" value="ANL_N_sf"/>
</dbReference>
<dbReference type="InterPro" id="IPR025110">
    <property type="entry name" value="AMP-bd_C"/>
</dbReference>
<protein>
    <submittedName>
        <fullName evidence="5">Malonyl-CoA synthase</fullName>
    </submittedName>
</protein>
<dbReference type="NCBIfam" id="NF005702">
    <property type="entry name" value="PRK07514.1"/>
    <property type="match status" value="1"/>
</dbReference>
<comment type="caution">
    <text evidence="5">The sequence shown here is derived from an EMBL/GenBank/DDBJ whole genome shotgun (WGS) entry which is preliminary data.</text>
</comment>
<name>A0A934HQC7_9RHOB</name>
<dbReference type="Pfam" id="PF00501">
    <property type="entry name" value="AMP-binding"/>
    <property type="match status" value="1"/>
</dbReference>
<accession>A0A934HQC7</accession>
<dbReference type="SUPFAM" id="SSF56801">
    <property type="entry name" value="Acetyl-CoA synthetase-like"/>
    <property type="match status" value="1"/>
</dbReference>
<evidence type="ECO:0000313" key="6">
    <source>
        <dbReference type="Proteomes" id="UP000613255"/>
    </source>
</evidence>
<dbReference type="CDD" id="cd05941">
    <property type="entry name" value="MCS"/>
    <property type="match status" value="1"/>
</dbReference>
<dbReference type="PANTHER" id="PTHR43201">
    <property type="entry name" value="ACYL-COA SYNTHETASE"/>
    <property type="match status" value="1"/>
</dbReference>
<dbReference type="InterPro" id="IPR000873">
    <property type="entry name" value="AMP-dep_synth/lig_dom"/>
</dbReference>
<dbReference type="EMBL" id="JAEIJD010000004">
    <property type="protein sequence ID" value="MBI6629557.1"/>
    <property type="molecule type" value="Genomic_DNA"/>
</dbReference>
<evidence type="ECO:0000256" key="2">
    <source>
        <dbReference type="SAM" id="MobiDB-lite"/>
    </source>
</evidence>
<dbReference type="GO" id="GO:0006631">
    <property type="term" value="P:fatty acid metabolic process"/>
    <property type="evidence" value="ECO:0007669"/>
    <property type="project" value="TreeGrafter"/>
</dbReference>
<dbReference type="Pfam" id="PF13193">
    <property type="entry name" value="AMP-binding_C"/>
    <property type="match status" value="1"/>
</dbReference>
<reference evidence="5" key="1">
    <citation type="submission" date="2020-12" db="EMBL/GenBank/DDBJ databases">
        <title>Pontibaca salina gen. nov., sp. nov., isolated from marine sediment.</title>
        <authorList>
            <person name="Bo J."/>
            <person name="Wang S."/>
            <person name="Song X."/>
            <person name="Du Z."/>
        </authorList>
    </citation>
    <scope>NUCLEOTIDE SEQUENCE</scope>
    <source>
        <strain evidence="5">S1109L</strain>
    </source>
</reference>
<feature type="domain" description="AMP-binding enzyme C-terminal" evidence="4">
    <location>
        <begin position="411"/>
        <end position="486"/>
    </location>
</feature>
<feature type="compositionally biased region" description="Low complexity" evidence="2">
    <location>
        <begin position="136"/>
        <end position="148"/>
    </location>
</feature>
<organism evidence="5 6">
    <name type="scientific">Pontibaca salina</name>
    <dbReference type="NCBI Taxonomy" id="2795731"/>
    <lineage>
        <taxon>Bacteria</taxon>
        <taxon>Pseudomonadati</taxon>
        <taxon>Pseudomonadota</taxon>
        <taxon>Alphaproteobacteria</taxon>
        <taxon>Rhodobacterales</taxon>
        <taxon>Roseobacteraceae</taxon>
        <taxon>Pontibaca</taxon>
    </lineage>
</organism>
<dbReference type="PANTHER" id="PTHR43201:SF8">
    <property type="entry name" value="ACYL-COA SYNTHETASE FAMILY MEMBER 3"/>
    <property type="match status" value="1"/>
</dbReference>
<dbReference type="InterPro" id="IPR045851">
    <property type="entry name" value="AMP-bd_C_sf"/>
</dbReference>
<evidence type="ECO:0000259" key="4">
    <source>
        <dbReference type="Pfam" id="PF13193"/>
    </source>
</evidence>
<dbReference type="Proteomes" id="UP000613255">
    <property type="component" value="Unassembled WGS sequence"/>
</dbReference>
<dbReference type="RefSeq" id="WP_198685588.1">
    <property type="nucleotide sequence ID" value="NZ_JAEIJD010000004.1"/>
</dbReference>
<dbReference type="InterPro" id="IPR020845">
    <property type="entry name" value="AMP-binding_CS"/>
</dbReference>
<evidence type="ECO:0000313" key="5">
    <source>
        <dbReference type="EMBL" id="MBI6629557.1"/>
    </source>
</evidence>
<sequence>MNPLYDTLFGRHSGSNAPFLHLPSGETVTYGSFVERVSQMGGALRGMGLNPGDRLAAQVEKSPDAVALFGACAAQGIVLLPLNTAYTPTELAYFVTDSGARMLLTDPEKADALADVARKAGARLETLGTNGDGTLAEATDAAEPAAPEPRNAQDLAAFLYTSGTTGRSKGAMLSQENLISNARVLTDYWRFSDSDTLIHALPIFHTHGLFVALNVTLLAGGSMIFLPRFDVDAVLEALPRATTMMGVPTFYTRLLADDRFTRDVGGHLRLYTSGSAPMLEETHHRFEQRIGQRILERYGMTETSMSTSNPYERERRPGTVGFPLPGVELRICIPGTEDEVPTGETGMIEVRGPNVFQGYWQMPEKTAEELRSNGWFITGDLGVRDADGYVTIVGRDKDLVISGGYNIYPREIEQVIDAQPGVLESAVIGVPHPDMGEGLVAVIVPRPGETPDDTAIAATVSAELARFKQPRQYVTVPQLPRNTMGKVQKAELRRVYADTFVGHIIS</sequence>
<comment type="similarity">
    <text evidence="1">Belongs to the ATP-dependent AMP-binding enzyme family.</text>
</comment>
<dbReference type="Gene3D" id="3.40.50.12780">
    <property type="entry name" value="N-terminal domain of ligase-like"/>
    <property type="match status" value="1"/>
</dbReference>
<dbReference type="PROSITE" id="PS00455">
    <property type="entry name" value="AMP_BINDING"/>
    <property type="match status" value="1"/>
</dbReference>
<feature type="domain" description="AMP-dependent synthetase/ligase" evidence="3">
    <location>
        <begin position="17"/>
        <end position="360"/>
    </location>
</feature>
<gene>
    <name evidence="5" type="ORF">JAO82_06630</name>
</gene>
<evidence type="ECO:0000259" key="3">
    <source>
        <dbReference type="Pfam" id="PF00501"/>
    </source>
</evidence>
<proteinExistence type="inferred from homology"/>
<feature type="region of interest" description="Disordered" evidence="2">
    <location>
        <begin position="128"/>
        <end position="148"/>
    </location>
</feature>
<dbReference type="Gene3D" id="3.30.300.30">
    <property type="match status" value="1"/>
</dbReference>
<dbReference type="AlphaFoldDB" id="A0A934HQC7"/>
<keyword evidence="6" id="KW-1185">Reference proteome</keyword>
<evidence type="ECO:0000256" key="1">
    <source>
        <dbReference type="ARBA" id="ARBA00006432"/>
    </source>
</evidence>